<dbReference type="HOGENOM" id="CLU_057852_0_0_6"/>
<dbReference type="InterPro" id="IPR032386">
    <property type="entry name" value="FlgT_M"/>
</dbReference>
<dbReference type="Gene3D" id="3.40.50.10610">
    <property type="entry name" value="ABC-type transport auxiliary lipoprotein component"/>
    <property type="match status" value="1"/>
</dbReference>
<dbReference type="InterPro" id="IPR032388">
    <property type="entry name" value="FlgT_C"/>
</dbReference>
<evidence type="ECO:0000313" key="5">
    <source>
        <dbReference type="EMBL" id="EAR29583.1"/>
    </source>
</evidence>
<dbReference type="Pfam" id="PF16539">
    <property type="entry name" value="FlgT_M"/>
    <property type="match status" value="1"/>
</dbReference>
<name>A4C6H9_9GAMM</name>
<proteinExistence type="predicted"/>
<dbReference type="InterPro" id="IPR038180">
    <property type="entry name" value="FlgT_N_sf"/>
</dbReference>
<keyword evidence="1" id="KW-0732">Signal</keyword>
<feature type="chain" id="PRO_5002665743" description="Lipoprotein" evidence="1">
    <location>
        <begin position="21"/>
        <end position="392"/>
    </location>
</feature>
<keyword evidence="6" id="KW-1185">Reference proteome</keyword>
<dbReference type="InterPro" id="IPR032370">
    <property type="entry name" value="FlgT_N"/>
</dbReference>
<dbReference type="OrthoDB" id="8778507at2"/>
<reference evidence="5 6" key="1">
    <citation type="submission" date="2006-02" db="EMBL/GenBank/DDBJ databases">
        <authorList>
            <person name="Moran M.A."/>
            <person name="Kjelleberg S."/>
            <person name="Egan S."/>
            <person name="Saunders N."/>
            <person name="Thomas T."/>
            <person name="Ferriera S."/>
            <person name="Johnson J."/>
            <person name="Kravitz S."/>
            <person name="Halpern A."/>
            <person name="Remington K."/>
            <person name="Beeson K."/>
            <person name="Tran B."/>
            <person name="Rogers Y.-H."/>
            <person name="Friedman R."/>
            <person name="Venter J.C."/>
        </authorList>
    </citation>
    <scope>NUCLEOTIDE SEQUENCE [LARGE SCALE GENOMIC DNA]</scope>
    <source>
        <strain evidence="5 6">D2</strain>
    </source>
</reference>
<sequence>MSKYLLALLFFSCASLNAQWYESTGQAQIRDGDTKSAKSRATEDAIKQALVYAGASVSSIQSVADGVIMQDQLKVRSHGEINNIEMIDETYSADYVSVTLRLDIFAQDKQCFASEFKKSVAITQTQFNNREHALEGQIFDINKAFSERLYQTIKNNEQALSPRAYFKKAIRVNNYFTEQLQLDPRMIEQIADTTNSQYVLLSQISDTSMGEQQNSKLLFWQDRQFERFFSIEFILMNALTHELVWQQDYQTSGVWRFDKTARPDVFSNKFWRSEFGSAIDQLTRQISLELRDTLSCLPLQGQIRNITDNTIVINLGSEQGVKKGQSFAIAYKSNILDTNGQSRPYIIESNNKVRIEQVFQHSAIASSISDELLANIQRSDLVLLIEWQEPEL</sequence>
<comment type="caution">
    <text evidence="5">The sequence shown here is derived from an EMBL/GenBank/DDBJ whole genome shotgun (WGS) entry which is preliminary data.</text>
</comment>
<dbReference type="STRING" id="87626.PTD2_12224"/>
<organism evidence="5 6">
    <name type="scientific">Pseudoalteromonas tunicata D2</name>
    <dbReference type="NCBI Taxonomy" id="87626"/>
    <lineage>
        <taxon>Bacteria</taxon>
        <taxon>Pseudomonadati</taxon>
        <taxon>Pseudomonadota</taxon>
        <taxon>Gammaproteobacteria</taxon>
        <taxon>Alteromonadales</taxon>
        <taxon>Pseudoalteromonadaceae</taxon>
        <taxon>Pseudoalteromonas</taxon>
    </lineage>
</organism>
<accession>A4C6H9</accession>
<protein>
    <recommendedName>
        <fullName evidence="7">Lipoprotein</fullName>
    </recommendedName>
</protein>
<dbReference type="eggNOG" id="ENOG502ZAC4">
    <property type="taxonomic scope" value="Bacteria"/>
</dbReference>
<evidence type="ECO:0000256" key="1">
    <source>
        <dbReference type="SAM" id="SignalP"/>
    </source>
</evidence>
<evidence type="ECO:0000313" key="6">
    <source>
        <dbReference type="Proteomes" id="UP000006201"/>
    </source>
</evidence>
<feature type="domain" description="Flagellar assembly protein T C-terminal" evidence="2">
    <location>
        <begin position="308"/>
        <end position="383"/>
    </location>
</feature>
<dbReference type="Pfam" id="PF16548">
    <property type="entry name" value="FlgT_N"/>
    <property type="match status" value="1"/>
</dbReference>
<dbReference type="Gene3D" id="2.40.10.410">
    <property type="entry name" value="FlgT, C-terminal domain"/>
    <property type="match status" value="1"/>
</dbReference>
<gene>
    <name evidence="5" type="ORF">PTD2_12224</name>
</gene>
<evidence type="ECO:0008006" key="7">
    <source>
        <dbReference type="Google" id="ProtNLM"/>
    </source>
</evidence>
<dbReference type="Proteomes" id="UP000006201">
    <property type="component" value="Unassembled WGS sequence"/>
</dbReference>
<evidence type="ECO:0000259" key="2">
    <source>
        <dbReference type="Pfam" id="PF16538"/>
    </source>
</evidence>
<feature type="signal peptide" evidence="1">
    <location>
        <begin position="1"/>
        <end position="20"/>
    </location>
</feature>
<feature type="domain" description="Flagellar assembly protein T N-terminal" evidence="4">
    <location>
        <begin position="19"/>
        <end position="105"/>
    </location>
</feature>
<dbReference type="RefSeq" id="WP_009837457.1">
    <property type="nucleotide sequence ID" value="NZ_AAOH01000002.1"/>
</dbReference>
<evidence type="ECO:0000259" key="3">
    <source>
        <dbReference type="Pfam" id="PF16539"/>
    </source>
</evidence>
<dbReference type="EMBL" id="AAOH01000002">
    <property type="protein sequence ID" value="EAR29583.1"/>
    <property type="molecule type" value="Genomic_DNA"/>
</dbReference>
<evidence type="ECO:0000259" key="4">
    <source>
        <dbReference type="Pfam" id="PF16548"/>
    </source>
</evidence>
<feature type="domain" description="Flagellar assembly protein T middle" evidence="3">
    <location>
        <begin position="110"/>
        <end position="262"/>
    </location>
</feature>
<dbReference type="Gene3D" id="3.30.1660.40">
    <property type="entry name" value="FlgT, N-terminal domain"/>
    <property type="match status" value="1"/>
</dbReference>
<dbReference type="InterPro" id="IPR038165">
    <property type="entry name" value="FlgT_C_sf"/>
</dbReference>
<dbReference type="Pfam" id="PF16538">
    <property type="entry name" value="FlgT_C"/>
    <property type="match status" value="1"/>
</dbReference>
<dbReference type="AlphaFoldDB" id="A4C6H9"/>